<comment type="caution">
    <text evidence="2">The sequence shown here is derived from an EMBL/GenBank/DDBJ whole genome shotgun (WGS) entry which is preliminary data.</text>
</comment>
<dbReference type="EMBL" id="MGAI01000013">
    <property type="protein sequence ID" value="OGK45226.1"/>
    <property type="molecule type" value="Genomic_DNA"/>
</dbReference>
<keyword evidence="1" id="KW-1133">Transmembrane helix</keyword>
<feature type="transmembrane region" description="Helical" evidence="1">
    <location>
        <begin position="85"/>
        <end position="106"/>
    </location>
</feature>
<evidence type="ECO:0000256" key="1">
    <source>
        <dbReference type="SAM" id="Phobius"/>
    </source>
</evidence>
<sequence length="107" mass="12849">MLRRFRLLYGLIIANLTIAGVLFIRYNSLPPQIPLFYSKSAGEDQLADTWLILFLPFFLNFLYFFNNFFYKRYFKDTVLVEKIVYYLNIFIITSFTLIFVKIIFVVT</sequence>
<protein>
    <recommendedName>
        <fullName evidence="4">DUF1648 domain-containing protein</fullName>
    </recommendedName>
</protein>
<organism evidence="2 3">
    <name type="scientific">Candidatus Roizmanbacteria bacterium RIFCSPLOWO2_01_FULL_37_16</name>
    <dbReference type="NCBI Taxonomy" id="1802058"/>
    <lineage>
        <taxon>Bacteria</taxon>
        <taxon>Candidatus Roizmaniibacteriota</taxon>
    </lineage>
</organism>
<name>A0A1F7IPE3_9BACT</name>
<evidence type="ECO:0000313" key="2">
    <source>
        <dbReference type="EMBL" id="OGK45226.1"/>
    </source>
</evidence>
<reference evidence="2 3" key="1">
    <citation type="journal article" date="2016" name="Nat. Commun.">
        <title>Thousands of microbial genomes shed light on interconnected biogeochemical processes in an aquifer system.</title>
        <authorList>
            <person name="Anantharaman K."/>
            <person name="Brown C.T."/>
            <person name="Hug L.A."/>
            <person name="Sharon I."/>
            <person name="Castelle C.J."/>
            <person name="Probst A.J."/>
            <person name="Thomas B.C."/>
            <person name="Singh A."/>
            <person name="Wilkins M.J."/>
            <person name="Karaoz U."/>
            <person name="Brodie E.L."/>
            <person name="Williams K.H."/>
            <person name="Hubbard S.S."/>
            <person name="Banfield J.F."/>
        </authorList>
    </citation>
    <scope>NUCLEOTIDE SEQUENCE [LARGE SCALE GENOMIC DNA]</scope>
</reference>
<evidence type="ECO:0000313" key="3">
    <source>
        <dbReference type="Proteomes" id="UP000178040"/>
    </source>
</evidence>
<evidence type="ECO:0008006" key="4">
    <source>
        <dbReference type="Google" id="ProtNLM"/>
    </source>
</evidence>
<feature type="transmembrane region" description="Helical" evidence="1">
    <location>
        <begin position="7"/>
        <end position="26"/>
    </location>
</feature>
<dbReference type="AlphaFoldDB" id="A0A1F7IPE3"/>
<keyword evidence="1" id="KW-0812">Transmembrane</keyword>
<proteinExistence type="predicted"/>
<keyword evidence="1" id="KW-0472">Membrane</keyword>
<dbReference type="Proteomes" id="UP000178040">
    <property type="component" value="Unassembled WGS sequence"/>
</dbReference>
<gene>
    <name evidence="2" type="ORF">A3B40_03215</name>
</gene>
<accession>A0A1F7IPE3</accession>
<feature type="transmembrane region" description="Helical" evidence="1">
    <location>
        <begin position="46"/>
        <end position="65"/>
    </location>
</feature>